<gene>
    <name evidence="1" type="ORF">K443DRAFT_683964</name>
</gene>
<dbReference type="Proteomes" id="UP000054477">
    <property type="component" value="Unassembled WGS sequence"/>
</dbReference>
<proteinExistence type="predicted"/>
<dbReference type="EMBL" id="KN838804">
    <property type="protein sequence ID" value="KIJ94229.1"/>
    <property type="molecule type" value="Genomic_DNA"/>
</dbReference>
<dbReference type="HOGENOM" id="CLU_2886146_0_0_1"/>
<name>A0A0C9WJ80_9AGAR</name>
<organism evidence="1 2">
    <name type="scientific">Laccaria amethystina LaAM-08-1</name>
    <dbReference type="NCBI Taxonomy" id="1095629"/>
    <lineage>
        <taxon>Eukaryota</taxon>
        <taxon>Fungi</taxon>
        <taxon>Dikarya</taxon>
        <taxon>Basidiomycota</taxon>
        <taxon>Agaricomycotina</taxon>
        <taxon>Agaricomycetes</taxon>
        <taxon>Agaricomycetidae</taxon>
        <taxon>Agaricales</taxon>
        <taxon>Agaricineae</taxon>
        <taxon>Hydnangiaceae</taxon>
        <taxon>Laccaria</taxon>
    </lineage>
</organism>
<sequence length="63" mass="7330">MNGYRSFQLYEARNGRVHPLFPNDRNLVSVARSLVQGIWVSRLNGDEVSEIQRFLCRAFPEYG</sequence>
<keyword evidence="2" id="KW-1185">Reference proteome</keyword>
<protein>
    <submittedName>
        <fullName evidence="1">Uncharacterized protein</fullName>
    </submittedName>
</protein>
<reference evidence="1 2" key="1">
    <citation type="submission" date="2014-04" db="EMBL/GenBank/DDBJ databases">
        <authorList>
            <consortium name="DOE Joint Genome Institute"/>
            <person name="Kuo A."/>
            <person name="Kohler A."/>
            <person name="Nagy L.G."/>
            <person name="Floudas D."/>
            <person name="Copeland A."/>
            <person name="Barry K.W."/>
            <person name="Cichocki N."/>
            <person name="Veneault-Fourrey C."/>
            <person name="LaButti K."/>
            <person name="Lindquist E.A."/>
            <person name="Lipzen A."/>
            <person name="Lundell T."/>
            <person name="Morin E."/>
            <person name="Murat C."/>
            <person name="Sun H."/>
            <person name="Tunlid A."/>
            <person name="Henrissat B."/>
            <person name="Grigoriev I.V."/>
            <person name="Hibbett D.S."/>
            <person name="Martin F."/>
            <person name="Nordberg H.P."/>
            <person name="Cantor M.N."/>
            <person name="Hua S.X."/>
        </authorList>
    </citation>
    <scope>NUCLEOTIDE SEQUENCE [LARGE SCALE GENOMIC DNA]</scope>
    <source>
        <strain evidence="1 2">LaAM-08-1</strain>
    </source>
</reference>
<evidence type="ECO:0000313" key="1">
    <source>
        <dbReference type="EMBL" id="KIJ94229.1"/>
    </source>
</evidence>
<dbReference type="AlphaFoldDB" id="A0A0C9WJ80"/>
<accession>A0A0C9WJ80</accession>
<reference evidence="2" key="2">
    <citation type="submission" date="2015-01" db="EMBL/GenBank/DDBJ databases">
        <title>Evolutionary Origins and Diversification of the Mycorrhizal Mutualists.</title>
        <authorList>
            <consortium name="DOE Joint Genome Institute"/>
            <consortium name="Mycorrhizal Genomics Consortium"/>
            <person name="Kohler A."/>
            <person name="Kuo A."/>
            <person name="Nagy L.G."/>
            <person name="Floudas D."/>
            <person name="Copeland A."/>
            <person name="Barry K.W."/>
            <person name="Cichocki N."/>
            <person name="Veneault-Fourrey C."/>
            <person name="LaButti K."/>
            <person name="Lindquist E.A."/>
            <person name="Lipzen A."/>
            <person name="Lundell T."/>
            <person name="Morin E."/>
            <person name="Murat C."/>
            <person name="Riley R."/>
            <person name="Ohm R."/>
            <person name="Sun H."/>
            <person name="Tunlid A."/>
            <person name="Henrissat B."/>
            <person name="Grigoriev I.V."/>
            <person name="Hibbett D.S."/>
            <person name="Martin F."/>
        </authorList>
    </citation>
    <scope>NUCLEOTIDE SEQUENCE [LARGE SCALE GENOMIC DNA]</scope>
    <source>
        <strain evidence="2">LaAM-08-1</strain>
    </source>
</reference>
<evidence type="ECO:0000313" key="2">
    <source>
        <dbReference type="Proteomes" id="UP000054477"/>
    </source>
</evidence>